<proteinExistence type="predicted"/>
<gene>
    <name evidence="2" type="ORF">AWC06_13120</name>
</gene>
<organism evidence="2 3">
    <name type="scientific">Mycobacterium fragae</name>
    <dbReference type="NCBI Taxonomy" id="1260918"/>
    <lineage>
        <taxon>Bacteria</taxon>
        <taxon>Bacillati</taxon>
        <taxon>Actinomycetota</taxon>
        <taxon>Actinomycetes</taxon>
        <taxon>Mycobacteriales</taxon>
        <taxon>Mycobacteriaceae</taxon>
        <taxon>Mycobacterium</taxon>
    </lineage>
</organism>
<evidence type="ECO:0000313" key="3">
    <source>
        <dbReference type="Proteomes" id="UP000194000"/>
    </source>
</evidence>
<dbReference type="EMBL" id="LQOW01000016">
    <property type="protein sequence ID" value="ORV61296.1"/>
    <property type="molecule type" value="Genomic_DNA"/>
</dbReference>
<reference evidence="2 3" key="1">
    <citation type="submission" date="2016-01" db="EMBL/GenBank/DDBJ databases">
        <title>The new phylogeny of the genus Mycobacterium.</title>
        <authorList>
            <person name="Tarcisio F."/>
            <person name="Conor M."/>
            <person name="Antonella G."/>
            <person name="Elisabetta G."/>
            <person name="Giulia F.S."/>
            <person name="Sara T."/>
            <person name="Anna F."/>
            <person name="Clotilde B."/>
            <person name="Roberto B."/>
            <person name="Veronica D.S."/>
            <person name="Fabio R."/>
            <person name="Monica P."/>
            <person name="Olivier J."/>
            <person name="Enrico T."/>
            <person name="Nicola S."/>
        </authorList>
    </citation>
    <scope>NUCLEOTIDE SEQUENCE [LARGE SCALE GENOMIC DNA]</scope>
    <source>
        <strain evidence="2 3">DSM 45731</strain>
    </source>
</reference>
<comment type="caution">
    <text evidence="2">The sequence shown here is derived from an EMBL/GenBank/DDBJ whole genome shotgun (WGS) entry which is preliminary data.</text>
</comment>
<dbReference type="OrthoDB" id="4731328at2"/>
<dbReference type="STRING" id="1260918.AWC06_13120"/>
<sequence>MSGGGDQPKDSALSSLGALSEIVAWWVLTASVWLATVSSITSAELAVALACTLPCAVAARAARRANRGSWRFQLGWLRWVPMVLREVPLQACQAWAYALRALPTVRVRRRRGVISAVALPAEPAATAAARHAAAVLAFATTPGTVVLDSDPDDATVLMHRVRPHPGRLATMVQR</sequence>
<evidence type="ECO:0000256" key="1">
    <source>
        <dbReference type="SAM" id="Phobius"/>
    </source>
</evidence>
<dbReference type="RefSeq" id="WP_085196454.1">
    <property type="nucleotide sequence ID" value="NZ_JACKVI010000010.1"/>
</dbReference>
<keyword evidence="1" id="KW-0812">Transmembrane</keyword>
<evidence type="ECO:0000313" key="2">
    <source>
        <dbReference type="EMBL" id="ORV61296.1"/>
    </source>
</evidence>
<keyword evidence="3" id="KW-1185">Reference proteome</keyword>
<keyword evidence="1" id="KW-0472">Membrane</keyword>
<protein>
    <submittedName>
        <fullName evidence="2">Uncharacterized protein</fullName>
    </submittedName>
</protein>
<dbReference type="Proteomes" id="UP000194000">
    <property type="component" value="Unassembled WGS sequence"/>
</dbReference>
<accession>A0A1X1UWS5</accession>
<dbReference type="AlphaFoldDB" id="A0A1X1UWS5"/>
<name>A0A1X1UWS5_9MYCO</name>
<feature type="transmembrane region" description="Helical" evidence="1">
    <location>
        <begin position="40"/>
        <end position="62"/>
    </location>
</feature>
<feature type="transmembrane region" description="Helical" evidence="1">
    <location>
        <begin position="12"/>
        <end position="34"/>
    </location>
</feature>
<keyword evidence="1" id="KW-1133">Transmembrane helix</keyword>